<dbReference type="Pfam" id="PF04480">
    <property type="entry name" value="DUF559"/>
    <property type="match status" value="1"/>
</dbReference>
<dbReference type="EMBL" id="PPTX01000009">
    <property type="protein sequence ID" value="RDB79929.1"/>
    <property type="molecule type" value="Genomic_DNA"/>
</dbReference>
<evidence type="ECO:0000313" key="7">
    <source>
        <dbReference type="Proteomes" id="UP000436429"/>
    </source>
</evidence>
<evidence type="ECO:0000259" key="1">
    <source>
        <dbReference type="Pfam" id="PF04480"/>
    </source>
</evidence>
<dbReference type="AlphaFoldDB" id="A0A369NUN5"/>
<protein>
    <submittedName>
        <fullName evidence="3">DUF559 domain-containing protein</fullName>
    </submittedName>
</protein>
<accession>A0A369NUN5</accession>
<evidence type="ECO:0000313" key="2">
    <source>
        <dbReference type="EMBL" id="MVN33278.1"/>
    </source>
</evidence>
<dbReference type="Proteomes" id="UP000253915">
    <property type="component" value="Unassembled WGS sequence"/>
</dbReference>
<dbReference type="Gene3D" id="3.40.960.10">
    <property type="entry name" value="VSR Endonuclease"/>
    <property type="match status" value="1"/>
</dbReference>
<dbReference type="Proteomes" id="UP000253752">
    <property type="component" value="Unassembled WGS sequence"/>
</dbReference>
<name>A0A369NUN5_EGGLN</name>
<dbReference type="InterPro" id="IPR007569">
    <property type="entry name" value="DUF559"/>
</dbReference>
<evidence type="ECO:0000313" key="4">
    <source>
        <dbReference type="EMBL" id="RDC34629.1"/>
    </source>
</evidence>
<sequence>MASPSICFGYETALQILRTTDPRERTLLRSGAHTMPDRAPSMCAFRQALESLETLHPSMMLEQPVHLLVSRVSQCRSTSAFTVRACKTIVQGRPLHRLGNGAYVSAAPLAFVHIAAQETSMIALLELGYELCGSYQTRRTGTSSAYQVEPLSSIHALADFATRNPSLRGATKAAKTLRYLADNSASPRETKKAILLGLPMMYGGYGLGIPRMNYEVKANPAARALTGKSCFRCDLCWPEAKLDVEYQSRESHSGEEKRIEDSRRTNALASMGWTVVSVTNDELDSLVATDAIADRIRKHLGKRSQVRVANYHSRKLKLRRQLGLPIGYD</sequence>
<reference evidence="5 6" key="1">
    <citation type="journal article" date="2018" name="Elife">
        <title>Discovery and characterization of a prevalent human gut bacterial enzyme sufficient for the inactivation of a family of plant toxins.</title>
        <authorList>
            <person name="Koppel N."/>
            <person name="Bisanz J.E."/>
            <person name="Pandelia M.E."/>
            <person name="Turnbaugh P.J."/>
            <person name="Balskus E.P."/>
        </authorList>
    </citation>
    <scope>NUCLEOTIDE SEQUENCE [LARGE SCALE GENOMIC DNA]</scope>
    <source>
        <strain evidence="4 6">16A</strain>
        <strain evidence="3 5">MR1 #12</strain>
    </source>
</reference>
<evidence type="ECO:0000313" key="6">
    <source>
        <dbReference type="Proteomes" id="UP000253915"/>
    </source>
</evidence>
<dbReference type="EMBL" id="WPOM01000015">
    <property type="protein sequence ID" value="MVN33278.1"/>
    <property type="molecule type" value="Genomic_DNA"/>
</dbReference>
<organism evidence="3 5">
    <name type="scientific">Eggerthella lenta</name>
    <name type="common">Eubacterium lentum</name>
    <dbReference type="NCBI Taxonomy" id="84112"/>
    <lineage>
        <taxon>Bacteria</taxon>
        <taxon>Bacillati</taxon>
        <taxon>Actinomycetota</taxon>
        <taxon>Coriobacteriia</taxon>
        <taxon>Eggerthellales</taxon>
        <taxon>Eggerthellaceae</taxon>
        <taxon>Eggerthella</taxon>
    </lineage>
</organism>
<proteinExistence type="predicted"/>
<comment type="caution">
    <text evidence="3">The sequence shown here is derived from an EMBL/GenBank/DDBJ whole genome shotgun (WGS) entry which is preliminary data.</text>
</comment>
<evidence type="ECO:0000313" key="3">
    <source>
        <dbReference type="EMBL" id="RDB79929.1"/>
    </source>
</evidence>
<gene>
    <name evidence="4" type="ORF">C1853_13800</name>
    <name evidence="3" type="ORF">C1872_07075</name>
    <name evidence="2" type="ORF">GO726_08870</name>
</gene>
<reference evidence="2 7" key="2">
    <citation type="submission" date="2019-11" db="EMBL/GenBank/DDBJ databases">
        <title>Whole genome shotgun sequencing (WGS) data from Adlercreutzia equolifaciens ResAG-91, Eggerthella lenta MRI-F36, MRI-F37, MRI-F40, ResAG-49, ResAG-88, ResAG-121, ResAG-145, and Gordonibacter sp. ResAG-5, ResAG-26, ResAG-43, ResAG-50, ResAG-59.</title>
        <authorList>
            <person name="Stoll D.A."/>
            <person name="Danylec N."/>
            <person name="Franz C.M.A.P."/>
            <person name="Huch M."/>
        </authorList>
    </citation>
    <scope>NUCLEOTIDE SEQUENCE [LARGE SCALE GENOMIC DNA]</scope>
    <source>
        <strain evidence="2 7">ResAG-88</strain>
    </source>
</reference>
<dbReference type="Proteomes" id="UP000436429">
    <property type="component" value="Unassembled WGS sequence"/>
</dbReference>
<evidence type="ECO:0000313" key="5">
    <source>
        <dbReference type="Proteomes" id="UP000253752"/>
    </source>
</evidence>
<dbReference type="EMBL" id="PPUQ01000027">
    <property type="protein sequence ID" value="RDC34629.1"/>
    <property type="molecule type" value="Genomic_DNA"/>
</dbReference>
<feature type="domain" description="DUF559" evidence="1">
    <location>
        <begin position="234"/>
        <end position="298"/>
    </location>
</feature>